<name>D7VNT1_SPHSI</name>
<dbReference type="EMBL" id="ACHA02000011">
    <property type="protein sequence ID" value="EFK57578.1"/>
    <property type="molecule type" value="Genomic_DNA"/>
</dbReference>
<dbReference type="HOGENOM" id="CLU_3173343_0_0_10"/>
<accession>D7VNT1</accession>
<evidence type="ECO:0000313" key="2">
    <source>
        <dbReference type="Proteomes" id="UP000006258"/>
    </source>
</evidence>
<proteinExistence type="predicted"/>
<dbReference type="Proteomes" id="UP000006258">
    <property type="component" value="Unassembled WGS sequence"/>
</dbReference>
<protein>
    <submittedName>
        <fullName evidence="1">Uncharacterized protein</fullName>
    </submittedName>
</protein>
<sequence length="47" mass="5261">MLVVELLYCLMGCSMMQVNPNELYPASPTVFCRNFTVCSLQPSGILF</sequence>
<organism evidence="1 2">
    <name type="scientific">Sphingobacterium spiritivorum ATCC 33861</name>
    <dbReference type="NCBI Taxonomy" id="525373"/>
    <lineage>
        <taxon>Bacteria</taxon>
        <taxon>Pseudomonadati</taxon>
        <taxon>Bacteroidota</taxon>
        <taxon>Sphingobacteriia</taxon>
        <taxon>Sphingobacteriales</taxon>
        <taxon>Sphingobacteriaceae</taxon>
        <taxon>Sphingobacterium</taxon>
    </lineage>
</organism>
<gene>
    <name evidence="1" type="ORF">HMPREF0766_12651</name>
</gene>
<dbReference type="AlphaFoldDB" id="D7VNT1"/>
<keyword evidence="2" id="KW-1185">Reference proteome</keyword>
<comment type="caution">
    <text evidence="1">The sequence shown here is derived from an EMBL/GenBank/DDBJ whole genome shotgun (WGS) entry which is preliminary data.</text>
</comment>
<reference evidence="1" key="1">
    <citation type="submission" date="2010-07" db="EMBL/GenBank/DDBJ databases">
        <authorList>
            <person name="Muzny D."/>
            <person name="Qin X."/>
            <person name="Buhay C."/>
            <person name="Dugan-Rocha S."/>
            <person name="Ding Y."/>
            <person name="Chen G."/>
            <person name="Hawes A."/>
            <person name="Holder M."/>
            <person name="Jhangiani S."/>
            <person name="Johnson A."/>
            <person name="Khan Z."/>
            <person name="Li Z."/>
            <person name="Liu W."/>
            <person name="Liu X."/>
            <person name="Perez L."/>
            <person name="Shen H."/>
            <person name="Wang Q."/>
            <person name="Watt J."/>
            <person name="Xi L."/>
            <person name="Xin Y."/>
            <person name="Zhou J."/>
            <person name="Deng J."/>
            <person name="Jiang H."/>
            <person name="Liu Y."/>
            <person name="Qu J."/>
            <person name="Song X.-Z."/>
            <person name="Zhang L."/>
            <person name="Villasana D."/>
            <person name="Johnson A."/>
            <person name="Liu J."/>
            <person name="Liyanage D."/>
            <person name="Lorensuhewa L."/>
            <person name="Robinson T."/>
            <person name="Song A."/>
            <person name="Song B.-B."/>
            <person name="Dinh H."/>
            <person name="Thornton R."/>
            <person name="Coyle M."/>
            <person name="Francisco L."/>
            <person name="Jackson L."/>
            <person name="Javaid M."/>
            <person name="Korchina V."/>
            <person name="Kovar C."/>
            <person name="Mata R."/>
            <person name="Mathew T."/>
            <person name="Ngo R."/>
            <person name="Nguyen L."/>
            <person name="Nguyen N."/>
            <person name="Okwuonu G."/>
            <person name="Ongeri F."/>
            <person name="Pham C."/>
            <person name="Simmons D."/>
            <person name="Wilczek-Boney K."/>
            <person name="Hale W."/>
            <person name="Jakkamsetti A."/>
            <person name="Pham P."/>
            <person name="Ruth R."/>
            <person name="San Lucas F."/>
            <person name="Warren J."/>
            <person name="Zhang J."/>
            <person name="Zhao Z."/>
            <person name="Zhou C."/>
            <person name="Zhu D."/>
            <person name="Lee S."/>
            <person name="Bess C."/>
            <person name="Blankenburg K."/>
            <person name="Forbes L."/>
            <person name="Fu Q."/>
            <person name="Gubbala S."/>
            <person name="Hirani K."/>
            <person name="Jayaseelan J.C."/>
            <person name="Lara F."/>
            <person name="Munidasa M."/>
            <person name="Palculict T."/>
            <person name="Patil S."/>
            <person name="Pu L.-L."/>
            <person name="Saada N."/>
            <person name="Tang L."/>
            <person name="Weissenberger G."/>
            <person name="Zhu Y."/>
            <person name="Hemphill L."/>
            <person name="Shang Y."/>
            <person name="Youmans B."/>
            <person name="Ayvaz T."/>
            <person name="Ross M."/>
            <person name="Santibanez J."/>
            <person name="Aqrawi P."/>
            <person name="Gross S."/>
            <person name="Joshi V."/>
            <person name="Fowler G."/>
            <person name="Nazareth L."/>
            <person name="Reid J."/>
            <person name="Worley K."/>
            <person name="Petrosino J."/>
            <person name="Highlander S."/>
            <person name="Gibbs R."/>
        </authorList>
    </citation>
    <scope>NUCLEOTIDE SEQUENCE [LARGE SCALE GENOMIC DNA]</scope>
    <source>
        <strain evidence="1">ATCC 33861</strain>
    </source>
</reference>
<evidence type="ECO:0000313" key="1">
    <source>
        <dbReference type="EMBL" id="EFK57578.1"/>
    </source>
</evidence>